<protein>
    <recommendedName>
        <fullName evidence="7">Large ribosomal subunit protein bL19m</fullName>
    </recommendedName>
    <alternativeName>
        <fullName evidence="8">39S ribosomal protein L19, mitochondrial</fullName>
    </alternativeName>
</protein>
<reference evidence="9" key="2">
    <citation type="submission" date="2020-05" db="UniProtKB">
        <authorList>
            <consortium name="EnsemblMetazoa"/>
        </authorList>
    </citation>
    <scope>IDENTIFICATION</scope>
    <source>
        <strain evidence="9">IAEA</strain>
    </source>
</reference>
<organism evidence="9 10">
    <name type="scientific">Glossina brevipalpis</name>
    <dbReference type="NCBI Taxonomy" id="37001"/>
    <lineage>
        <taxon>Eukaryota</taxon>
        <taxon>Metazoa</taxon>
        <taxon>Ecdysozoa</taxon>
        <taxon>Arthropoda</taxon>
        <taxon>Hexapoda</taxon>
        <taxon>Insecta</taxon>
        <taxon>Pterygota</taxon>
        <taxon>Neoptera</taxon>
        <taxon>Endopterygota</taxon>
        <taxon>Diptera</taxon>
        <taxon>Brachycera</taxon>
        <taxon>Muscomorpha</taxon>
        <taxon>Hippoboscoidea</taxon>
        <taxon>Glossinidae</taxon>
        <taxon>Glossina</taxon>
    </lineage>
</organism>
<keyword evidence="6" id="KW-0687">Ribonucleoprotein</keyword>
<keyword evidence="3" id="KW-0809">Transit peptide</keyword>
<evidence type="ECO:0000256" key="2">
    <source>
        <dbReference type="ARBA" id="ARBA00005781"/>
    </source>
</evidence>
<dbReference type="SUPFAM" id="SSF50104">
    <property type="entry name" value="Translation proteins SH3-like domain"/>
    <property type="match status" value="1"/>
</dbReference>
<dbReference type="AlphaFoldDB" id="A0A1A9WF55"/>
<evidence type="ECO:0000313" key="9">
    <source>
        <dbReference type="EnsemblMetazoa" id="GBRI017351-PA"/>
    </source>
</evidence>
<dbReference type="GO" id="GO:0005762">
    <property type="term" value="C:mitochondrial large ribosomal subunit"/>
    <property type="evidence" value="ECO:0007669"/>
    <property type="project" value="TreeGrafter"/>
</dbReference>
<dbReference type="PANTHER" id="PTHR15680">
    <property type="entry name" value="RIBOSOMAL PROTEIN L19"/>
    <property type="match status" value="1"/>
</dbReference>
<dbReference type="Pfam" id="PF01245">
    <property type="entry name" value="Ribosomal_L19"/>
    <property type="match status" value="1"/>
</dbReference>
<accession>A0A1A9WF55</accession>
<comment type="subcellular location">
    <subcellularLocation>
        <location evidence="1">Mitochondrion</location>
    </subcellularLocation>
</comment>
<evidence type="ECO:0000256" key="8">
    <source>
        <dbReference type="ARBA" id="ARBA00035359"/>
    </source>
</evidence>
<reference evidence="10" key="1">
    <citation type="submission" date="2014-03" db="EMBL/GenBank/DDBJ databases">
        <authorList>
            <person name="Aksoy S."/>
            <person name="Warren W."/>
            <person name="Wilson R.K."/>
        </authorList>
    </citation>
    <scope>NUCLEOTIDE SEQUENCE [LARGE SCALE GENOMIC DNA]</scope>
    <source>
        <strain evidence="10">IAEA</strain>
    </source>
</reference>
<keyword evidence="4" id="KW-0689">Ribosomal protein</keyword>
<dbReference type="GO" id="GO:0006412">
    <property type="term" value="P:translation"/>
    <property type="evidence" value="ECO:0007669"/>
    <property type="project" value="InterPro"/>
</dbReference>
<dbReference type="InterPro" id="IPR038657">
    <property type="entry name" value="Ribosomal_bL19_sf"/>
</dbReference>
<dbReference type="VEuPathDB" id="VectorBase:GBRI017351"/>
<evidence type="ECO:0000256" key="3">
    <source>
        <dbReference type="ARBA" id="ARBA00022946"/>
    </source>
</evidence>
<dbReference type="GO" id="GO:0003735">
    <property type="term" value="F:structural constituent of ribosome"/>
    <property type="evidence" value="ECO:0007669"/>
    <property type="project" value="InterPro"/>
</dbReference>
<dbReference type="FunFam" id="2.30.30.790:FF:000002">
    <property type="entry name" value="39S ribosomal protein L19, mitochondrial"/>
    <property type="match status" value="1"/>
</dbReference>
<dbReference type="InterPro" id="IPR001857">
    <property type="entry name" value="Ribosomal_bL19"/>
</dbReference>
<sequence length="307" mass="36543">MLSQKKLMSFLCFKHKKTFPRIVFFSTKTLPQAKEAGSLSASKSPTSSHIGTEIRKPVLPANCRFIYPEFLPDPNIEWRNPVRERLERRDMLDRRAQIEIPEFYVGSILAVTSSDPHAAGKVSRFLGICILREKCGLRTRFILRNVIDKQGIEISYDLYDPTLQKIEVLRLEKRLDDRLLYLRDALPEYSTFDSNMEQELREEGAEVPINEIKVRLRPRPWLERWERQNLQGISNIDQYLTDKRRRTAKEHEKPWEKYDLMKQYRLTIPEEQQKEIFAEVYSQIHQMDVERQKNRRKRSFFNPTKLA</sequence>
<evidence type="ECO:0000256" key="7">
    <source>
        <dbReference type="ARBA" id="ARBA00035288"/>
    </source>
</evidence>
<proteinExistence type="inferred from homology"/>
<comment type="similarity">
    <text evidence="2">Belongs to the bacterial ribosomal protein bL19 family.</text>
</comment>
<dbReference type="Proteomes" id="UP000091820">
    <property type="component" value="Unassembled WGS sequence"/>
</dbReference>
<name>A0A1A9WF55_9MUSC</name>
<dbReference type="Gene3D" id="2.30.30.790">
    <property type="match status" value="1"/>
</dbReference>
<keyword evidence="5" id="KW-0496">Mitochondrion</keyword>
<evidence type="ECO:0000256" key="1">
    <source>
        <dbReference type="ARBA" id="ARBA00004173"/>
    </source>
</evidence>
<dbReference type="EnsemblMetazoa" id="GBRI017351-RA">
    <property type="protein sequence ID" value="GBRI017351-PA"/>
    <property type="gene ID" value="GBRI017351"/>
</dbReference>
<evidence type="ECO:0000256" key="4">
    <source>
        <dbReference type="ARBA" id="ARBA00022980"/>
    </source>
</evidence>
<dbReference type="PANTHER" id="PTHR15680:SF9">
    <property type="entry name" value="LARGE RIBOSOMAL SUBUNIT PROTEIN BL19M"/>
    <property type="match status" value="1"/>
</dbReference>
<evidence type="ECO:0000256" key="6">
    <source>
        <dbReference type="ARBA" id="ARBA00023274"/>
    </source>
</evidence>
<dbReference type="InterPro" id="IPR008991">
    <property type="entry name" value="Translation_prot_SH3-like_sf"/>
</dbReference>
<keyword evidence="10" id="KW-1185">Reference proteome</keyword>
<evidence type="ECO:0000256" key="5">
    <source>
        <dbReference type="ARBA" id="ARBA00023128"/>
    </source>
</evidence>
<evidence type="ECO:0000313" key="10">
    <source>
        <dbReference type="Proteomes" id="UP000091820"/>
    </source>
</evidence>
<dbReference type="STRING" id="37001.A0A1A9WF55"/>